<comment type="caution">
    <text evidence="4">The sequence shown here is derived from an EMBL/GenBank/DDBJ whole genome shotgun (WGS) entry which is preliminary data.</text>
</comment>
<protein>
    <recommendedName>
        <fullName evidence="6">DUF3447 domain-containing protein</fullName>
    </recommendedName>
</protein>
<dbReference type="PANTHER" id="PTHR24198">
    <property type="entry name" value="ANKYRIN REPEAT AND PROTEIN KINASE DOMAIN-CONTAINING PROTEIN"/>
    <property type="match status" value="1"/>
</dbReference>
<sequence>MEINLPSSSFTRKLSNKCNPNISLLSSKFNIFDFLPRLFKITTNTGSSKFNIDILQNTSSVISGFLSTNPEQKEYHLDIDDNQNVLGKFEKMYQGECVTFEEDELPISQKITKLLNIIKCPNYLKPESLKTSEFSYSNYETGTFFEVVIDKLSLDNFLSKNLSLQTFTITTNKKEYKCNIFGVYSSAVIRNLLLEDPTIESYVYNFDDEFCEFQPICDLFNFNIVNLTRNNMDSIKEIAEELQIELIIESVDNYINTSEKVSEKIDDQQTIIDSIDDLFNLLYNIKENTVEKVTHTIVDSEWSQTADKVKELAAFIIQAVKTDFLLHHYLIELIIQLDKESNETNKLEILSKFIVDQLLDIAFGNLYEKEKIVTLNVTIFAFIFLLYKREIIEKDVLYDKLKSIPFGFSGRSMINDANFKLWFLPELLETEPSSSFSSSMNISHPSNEQEKYVNDVEAFIQQYIDNIDEYRKMRDSYEPVDELTKALRNDDIEKAQSILSEAGSIDFKKAYIPFNMFESYVINGGTNYINYAAAYGSIKCFKYLFLNHMKPTKGTFAHAVYGGNIEIIKIVDQYEKENPILERDQIEFDNMMNFNHNDNLVENFKVKRIVPAIQKHRNDLFDWIFEQNFENENQNSQSFSDLFKYSIKNGNAHAAIELIDRGFNISEKRFIKANPLVVTSSNGFCLLTSLLINIVSNNQLESLDDSIMNYDNVSLFKLFVDSMKKRDLGNCLLYSIRNNKISIMKFFFSKEFHRPLNLNSSFALDILKASLEEETNKNFCYLFDQIKSINPLVFDNKFPFDQILNDACTNKNFDACKTISDLIIEKKISIDFTLFFVKAAESCSSDICEYFVEKEFPINYEKLSSFAFQMCLISVKLFSLIYDEVSPEGKEKLLCCLSYAVCNNNKDLVKFLLKKTSLYESALIDAVGTSDLELVDIILKENNEPSFINNIYNGKTALYSAVYNNNLPIVKRLLSVPGINPSKYFMLDKTALFQAYSDSRIEIFDEIINFYIENDKKQELKLQFTAILKNIIHPDNNHNDLFRIMNPQPLSKSEEIKKERRKKIANKYMEHILNTKCFDPNVLFEETPLTYSIKCNRIDFVQKLLDIDELDVNMYNSTDGDTPFICAVKNNNIEIVKLLINHPKIDINLKNFNNETGLTISVSKNFITIIDIMIHSEKFKPAESLLNYAFFISKGEASKLLSSLETLDVNQEIDVHSVDKDIFIPNKPKQENRIRKVLRQGPEHGTGYGRERKYGIDNPGPLTFIPFRIPNETALINAIDLGDIEKVDLIINHSSFDKVKSQLKTAFFFAVEARENDIIRKLSKISDEYPNIIDGNGKSLLYYCIYCSNYEIIDEILNDPNFDSEKSDILSCFVISYTHIHDNDQNGNNPNNHNNRFNTPDINNVVHQFLLNNQVNPPNFNNQNNLLNQFNLPNPNDQFNPNNQNIQFNPNSLNILFNPNDQNIQFNQRNLNNGNDEDESLIQVMNKLYEYDKEHDNLIDFSKLLPSGKSFLTAFQSNTGSEEEAINFLLDHGCDPDEPDKYNVFPLQNAINSKLIGVINALVDSDKIDLQKQIPLLNDNEKDSSAKPKYTTYLHIAASIPEPSVLQALLSKKKFDVNATDELGDTPLITACKHKRKRNINSLLCINELDCFHCNKDGKDALSILDPLAPKTKDLIKYRSMLIKLNAPSFSADLSNGKKLTHSKKMFQINEGDSDSDESDDSTDDFEKKKGEKLTEFNERERINMFHKNILNLLDTNKQKSKDSPSLDKDKQNETKSFPLDSNKPSSETTSAFSFNFSKQKNIEALLPHSSNKESNSSASSSESRKQNDTKAFSFDPNKENVSNTNTFSFGLNKPNNESASSSEPHKQGSVDALSLDKSNQNDTQAFSFDPNKKDVSNANTFSFGLNKQSNESASLSESHKQNGNDAFSLGKSNQNDTKAFSFDPNKENLSNTNTFLFGLNKPNNESASLSESHKQNDNDAFSLGKSNQNDTNAFSFDPNKNDASNTNAFSFGLNKPNNESASSSESHKHGRMNAFSLGKIIQSQPKAFSNTNTFSNASSSESRKPGSTNTFSFVSKEKLSCPSSLTNFNFETSPAEPVSNLVKPKAKREHKNVHKSNQSFQSQIEAAVTDVFNDADEEEIRILSKSLSRIVSRRASQKANKIAEIYIEDDEYDEDLPVSPYPPFSPFDQNLFMMQQQQQWLQMIEMSNARQAQLNMQMMCQNQKMHQTKKKRKQKNRKIEKANH</sequence>
<gene>
    <name evidence="4" type="ORF">M9Y10_026110</name>
</gene>
<feature type="compositionally biased region" description="Basic residues" evidence="3">
    <location>
        <begin position="2227"/>
        <end position="2237"/>
    </location>
</feature>
<feature type="region of interest" description="Disordered" evidence="3">
    <location>
        <begin position="2050"/>
        <end position="2070"/>
    </location>
</feature>
<feature type="compositionally biased region" description="Basic and acidic residues" evidence="3">
    <location>
        <begin position="1757"/>
        <end position="1774"/>
    </location>
</feature>
<dbReference type="Pfam" id="PF12796">
    <property type="entry name" value="Ank_2"/>
    <property type="match status" value="2"/>
</dbReference>
<evidence type="ECO:0000256" key="2">
    <source>
        <dbReference type="ARBA" id="ARBA00023043"/>
    </source>
</evidence>
<evidence type="ECO:0008006" key="6">
    <source>
        <dbReference type="Google" id="ProtNLM"/>
    </source>
</evidence>
<keyword evidence="2" id="KW-0040">ANK repeat</keyword>
<keyword evidence="1" id="KW-0677">Repeat</keyword>
<evidence type="ECO:0000313" key="4">
    <source>
        <dbReference type="EMBL" id="KAK8842518.1"/>
    </source>
</evidence>
<evidence type="ECO:0000256" key="1">
    <source>
        <dbReference type="ARBA" id="ARBA00022737"/>
    </source>
</evidence>
<feature type="region of interest" description="Disordered" evidence="3">
    <location>
        <begin position="1910"/>
        <end position="1947"/>
    </location>
</feature>
<name>A0ABR2H8G3_9EUKA</name>
<feature type="compositionally biased region" description="Acidic residues" evidence="3">
    <location>
        <begin position="1712"/>
        <end position="1724"/>
    </location>
</feature>
<evidence type="ECO:0000313" key="5">
    <source>
        <dbReference type="Proteomes" id="UP001470230"/>
    </source>
</evidence>
<feature type="region of interest" description="Disordered" evidence="3">
    <location>
        <begin position="1708"/>
        <end position="1733"/>
    </location>
</feature>
<dbReference type="SUPFAM" id="SSF48403">
    <property type="entry name" value="Ankyrin repeat"/>
    <property type="match status" value="4"/>
</dbReference>
<feature type="region of interest" description="Disordered" evidence="3">
    <location>
        <begin position="1960"/>
        <end position="2029"/>
    </location>
</feature>
<dbReference type="PANTHER" id="PTHR24198:SF165">
    <property type="entry name" value="ANKYRIN REPEAT-CONTAINING PROTEIN-RELATED"/>
    <property type="match status" value="1"/>
</dbReference>
<proteinExistence type="predicted"/>
<dbReference type="Proteomes" id="UP001470230">
    <property type="component" value="Unassembled WGS sequence"/>
</dbReference>
<dbReference type="Gene3D" id="1.25.40.20">
    <property type="entry name" value="Ankyrin repeat-containing domain"/>
    <property type="match status" value="4"/>
</dbReference>
<feature type="region of interest" description="Disordered" evidence="3">
    <location>
        <begin position="2223"/>
        <end position="2245"/>
    </location>
</feature>
<evidence type="ECO:0000256" key="3">
    <source>
        <dbReference type="SAM" id="MobiDB-lite"/>
    </source>
</evidence>
<dbReference type="SMART" id="SM00248">
    <property type="entry name" value="ANK"/>
    <property type="match status" value="14"/>
</dbReference>
<reference evidence="4 5" key="1">
    <citation type="submission" date="2024-04" db="EMBL/GenBank/DDBJ databases">
        <title>Tritrichomonas musculus Genome.</title>
        <authorList>
            <person name="Alves-Ferreira E."/>
            <person name="Grigg M."/>
            <person name="Lorenzi H."/>
            <person name="Galac M."/>
        </authorList>
    </citation>
    <scope>NUCLEOTIDE SEQUENCE [LARGE SCALE GENOMIC DNA]</scope>
    <source>
        <strain evidence="4 5">EAF2021</strain>
    </source>
</reference>
<dbReference type="InterPro" id="IPR002110">
    <property type="entry name" value="Ankyrin_rpt"/>
</dbReference>
<feature type="compositionally biased region" description="Low complexity" evidence="3">
    <location>
        <begin position="2050"/>
        <end position="2061"/>
    </location>
</feature>
<organism evidence="4 5">
    <name type="scientific">Tritrichomonas musculus</name>
    <dbReference type="NCBI Taxonomy" id="1915356"/>
    <lineage>
        <taxon>Eukaryota</taxon>
        <taxon>Metamonada</taxon>
        <taxon>Parabasalia</taxon>
        <taxon>Tritrichomonadida</taxon>
        <taxon>Tritrichomonadidae</taxon>
        <taxon>Tritrichomonas</taxon>
    </lineage>
</organism>
<feature type="compositionally biased region" description="Low complexity" evidence="3">
    <location>
        <begin position="1813"/>
        <end position="1822"/>
    </location>
</feature>
<feature type="compositionally biased region" description="Polar residues" evidence="3">
    <location>
        <begin position="1960"/>
        <end position="1971"/>
    </location>
</feature>
<feature type="compositionally biased region" description="Polar residues" evidence="3">
    <location>
        <begin position="1840"/>
        <end position="1863"/>
    </location>
</feature>
<feature type="compositionally biased region" description="Polar residues" evidence="3">
    <location>
        <begin position="1985"/>
        <end position="1995"/>
    </location>
</feature>
<dbReference type="InterPro" id="IPR036770">
    <property type="entry name" value="Ankyrin_rpt-contain_sf"/>
</dbReference>
<accession>A0ABR2H8G3</accession>
<feature type="compositionally biased region" description="Polar residues" evidence="3">
    <location>
        <begin position="2002"/>
        <end position="2025"/>
    </location>
</feature>
<feature type="region of interest" description="Disordered" evidence="3">
    <location>
        <begin position="1754"/>
        <end position="1791"/>
    </location>
</feature>
<feature type="compositionally biased region" description="Polar residues" evidence="3">
    <location>
        <begin position="1924"/>
        <end position="1939"/>
    </location>
</feature>
<dbReference type="EMBL" id="JAPFFF010000038">
    <property type="protein sequence ID" value="KAK8842518.1"/>
    <property type="molecule type" value="Genomic_DNA"/>
</dbReference>
<keyword evidence="5" id="KW-1185">Reference proteome</keyword>
<feature type="region of interest" description="Disordered" evidence="3">
    <location>
        <begin position="1806"/>
        <end position="1870"/>
    </location>
</feature>